<dbReference type="SUPFAM" id="SSF54909">
    <property type="entry name" value="Dimeric alpha+beta barrel"/>
    <property type="match status" value="1"/>
</dbReference>
<dbReference type="Proteomes" id="UP000007383">
    <property type="component" value="Chromosome"/>
</dbReference>
<evidence type="ECO:0000313" key="3">
    <source>
        <dbReference type="Proteomes" id="UP000007383"/>
    </source>
</evidence>
<dbReference type="Pfam" id="PF07876">
    <property type="entry name" value="Dabb"/>
    <property type="match status" value="1"/>
</dbReference>
<sequence length="99" mass="11012">MIVHIVMWRLKPDLDDKQDALKHIIGALESLPGTVPQIRSFEVGAPNLSTSPAGFDVALYSRFDSLEDLDAYRVHPAHQKVAELIQSLVSERAVVDYQA</sequence>
<dbReference type="PANTHER" id="PTHR37832:SF1">
    <property type="entry name" value="STRESS-RESPONSE A_B BARREL DOMAIN-CONTAINING PROTEIN"/>
    <property type="match status" value="1"/>
</dbReference>
<dbReference type="SMART" id="SM00886">
    <property type="entry name" value="Dabb"/>
    <property type="match status" value="1"/>
</dbReference>
<dbReference type="PATRIC" id="fig|889378.3.peg.2531"/>
<feature type="domain" description="Stress-response A/B barrel" evidence="1">
    <location>
        <begin position="2"/>
        <end position="97"/>
    </location>
</feature>
<dbReference type="OrthoDB" id="9808130at2"/>
<reference evidence="3" key="1">
    <citation type="journal article" date="2013" name="Stand. Genomic Sci.">
        <title>Complete genome sequence of the halophilic bacterium Spirochaeta africana type strain (Z-7692(T)) from the alkaline Lake Magadi in the East African Rift.</title>
        <authorList>
            <person name="Liolos K."/>
            <person name="Abt B."/>
            <person name="Scheuner C."/>
            <person name="Teshima H."/>
            <person name="Held B."/>
            <person name="Lapidus A."/>
            <person name="Nolan M."/>
            <person name="Lucas S."/>
            <person name="Deshpande S."/>
            <person name="Cheng J.F."/>
            <person name="Tapia R."/>
            <person name="Goodwin L.A."/>
            <person name="Pitluck S."/>
            <person name="Pagani I."/>
            <person name="Ivanova N."/>
            <person name="Mavromatis K."/>
            <person name="Mikhailova N."/>
            <person name="Huntemann M."/>
            <person name="Pati A."/>
            <person name="Chen A."/>
            <person name="Palaniappan K."/>
            <person name="Land M."/>
            <person name="Rohde M."/>
            <person name="Tindall B.J."/>
            <person name="Detter J.C."/>
            <person name="Goker M."/>
            <person name="Bristow J."/>
            <person name="Eisen J.A."/>
            <person name="Markowitz V."/>
            <person name="Hugenholtz P."/>
            <person name="Woyke T."/>
            <person name="Klenk H.P."/>
            <person name="Kyrpides N.C."/>
        </authorList>
    </citation>
    <scope>NUCLEOTIDE SEQUENCE</scope>
    <source>
        <strain evidence="3">ATCC 700263 / DSM 8902 / Z-7692</strain>
    </source>
</reference>
<dbReference type="HOGENOM" id="CLU_080664_3_0_12"/>
<dbReference type="PANTHER" id="PTHR37832">
    <property type="entry name" value="BLL2683 PROTEIN"/>
    <property type="match status" value="1"/>
</dbReference>
<dbReference type="eggNOG" id="ENOG5032YCK">
    <property type="taxonomic scope" value="Bacteria"/>
</dbReference>
<accession>H9UM42</accession>
<protein>
    <submittedName>
        <fullName evidence="2">Putative enzyme involved in biosynthesis of extracellular polysaccharides</fullName>
    </submittedName>
</protein>
<evidence type="ECO:0000259" key="1">
    <source>
        <dbReference type="PROSITE" id="PS51502"/>
    </source>
</evidence>
<organism evidence="2 3">
    <name type="scientific">Spirochaeta africana (strain ATCC 700263 / DSM 8902 / Z-7692)</name>
    <dbReference type="NCBI Taxonomy" id="889378"/>
    <lineage>
        <taxon>Bacteria</taxon>
        <taxon>Pseudomonadati</taxon>
        <taxon>Spirochaetota</taxon>
        <taxon>Spirochaetia</taxon>
        <taxon>Spirochaetales</taxon>
        <taxon>Spirochaetaceae</taxon>
        <taxon>Spirochaeta</taxon>
    </lineage>
</organism>
<dbReference type="EMBL" id="CP003282">
    <property type="protein sequence ID" value="AFG38585.1"/>
    <property type="molecule type" value="Genomic_DNA"/>
</dbReference>
<name>H9UM42_SPIAZ</name>
<dbReference type="STRING" id="889378.Spiaf_2555"/>
<gene>
    <name evidence="2" type="ordered locus">Spiaf_2555</name>
</gene>
<dbReference type="InterPro" id="IPR013097">
    <property type="entry name" value="Dabb"/>
</dbReference>
<dbReference type="Gene3D" id="3.30.70.100">
    <property type="match status" value="1"/>
</dbReference>
<dbReference type="PROSITE" id="PS51502">
    <property type="entry name" value="S_R_A_B_BARREL"/>
    <property type="match status" value="1"/>
</dbReference>
<dbReference type="InterPro" id="IPR011008">
    <property type="entry name" value="Dimeric_a/b-barrel"/>
</dbReference>
<dbReference type="RefSeq" id="WP_014456567.1">
    <property type="nucleotide sequence ID" value="NC_017098.1"/>
</dbReference>
<evidence type="ECO:0000313" key="2">
    <source>
        <dbReference type="EMBL" id="AFG38585.1"/>
    </source>
</evidence>
<keyword evidence="3" id="KW-1185">Reference proteome</keyword>
<dbReference type="KEGG" id="sfc:Spiaf_2555"/>
<proteinExistence type="predicted"/>
<dbReference type="AlphaFoldDB" id="H9UM42"/>